<feature type="transmembrane region" description="Helical" evidence="1">
    <location>
        <begin position="45"/>
        <end position="63"/>
    </location>
</feature>
<dbReference type="EMBL" id="BMAO01006020">
    <property type="protein sequence ID" value="GFR05506.1"/>
    <property type="molecule type" value="Genomic_DNA"/>
</dbReference>
<protein>
    <submittedName>
        <fullName evidence="2">Uncharacterized protein</fullName>
    </submittedName>
</protein>
<sequence length="102" mass="11335">MSSSVHTDVKIVVHDKNEVVDDAYEANIDIENDCEEQDCPLTPEIVISLISFGFFYFATVRCVDGMKTPINICVAVGMAAVLSFVMWSCMTIIRLCLTSRHA</sequence>
<keyword evidence="1" id="KW-1133">Transmembrane helix</keyword>
<keyword evidence="1" id="KW-0472">Membrane</keyword>
<evidence type="ECO:0000313" key="3">
    <source>
        <dbReference type="Proteomes" id="UP000887116"/>
    </source>
</evidence>
<reference evidence="2" key="1">
    <citation type="submission" date="2020-07" db="EMBL/GenBank/DDBJ databases">
        <title>Multicomponent nature underlies the extraordinary mechanical properties of spider dragline silk.</title>
        <authorList>
            <person name="Kono N."/>
            <person name="Nakamura H."/>
            <person name="Mori M."/>
            <person name="Yoshida Y."/>
            <person name="Ohtoshi R."/>
            <person name="Malay A.D."/>
            <person name="Moran D.A.P."/>
            <person name="Tomita M."/>
            <person name="Numata K."/>
            <person name="Arakawa K."/>
        </authorList>
    </citation>
    <scope>NUCLEOTIDE SEQUENCE</scope>
</reference>
<proteinExistence type="predicted"/>
<keyword evidence="3" id="KW-1185">Reference proteome</keyword>
<evidence type="ECO:0000313" key="2">
    <source>
        <dbReference type="EMBL" id="GFR05506.1"/>
    </source>
</evidence>
<name>A0A8X6GIP4_TRICU</name>
<comment type="caution">
    <text evidence="2">The sequence shown here is derived from an EMBL/GenBank/DDBJ whole genome shotgun (WGS) entry which is preliminary data.</text>
</comment>
<gene>
    <name evidence="2" type="ORF">TNCT_585041</name>
</gene>
<keyword evidence="1" id="KW-0812">Transmembrane</keyword>
<feature type="transmembrane region" description="Helical" evidence="1">
    <location>
        <begin position="70"/>
        <end position="93"/>
    </location>
</feature>
<organism evidence="2 3">
    <name type="scientific">Trichonephila clavata</name>
    <name type="common">Joro spider</name>
    <name type="synonym">Nephila clavata</name>
    <dbReference type="NCBI Taxonomy" id="2740835"/>
    <lineage>
        <taxon>Eukaryota</taxon>
        <taxon>Metazoa</taxon>
        <taxon>Ecdysozoa</taxon>
        <taxon>Arthropoda</taxon>
        <taxon>Chelicerata</taxon>
        <taxon>Arachnida</taxon>
        <taxon>Araneae</taxon>
        <taxon>Araneomorphae</taxon>
        <taxon>Entelegynae</taxon>
        <taxon>Araneoidea</taxon>
        <taxon>Nephilidae</taxon>
        <taxon>Trichonephila</taxon>
    </lineage>
</organism>
<dbReference type="AlphaFoldDB" id="A0A8X6GIP4"/>
<dbReference type="OrthoDB" id="10529820at2759"/>
<evidence type="ECO:0000256" key="1">
    <source>
        <dbReference type="SAM" id="Phobius"/>
    </source>
</evidence>
<dbReference type="Proteomes" id="UP000887116">
    <property type="component" value="Unassembled WGS sequence"/>
</dbReference>
<accession>A0A8X6GIP4</accession>